<dbReference type="InterPro" id="IPR029045">
    <property type="entry name" value="ClpP/crotonase-like_dom_sf"/>
</dbReference>
<keyword evidence="1" id="KW-0645">Protease</keyword>
<comment type="caution">
    <text evidence="1">The sequence shown here is derived from an EMBL/GenBank/DDBJ whole genome shotgun (WGS) entry which is preliminary data.</text>
</comment>
<dbReference type="Gene3D" id="3.90.226.10">
    <property type="entry name" value="2-enoyl-CoA Hydratase, Chain A, domain 1"/>
    <property type="match status" value="1"/>
</dbReference>
<gene>
    <name evidence="1" type="ORF">IMCC14465_11910</name>
</gene>
<dbReference type="AlphaFoldDB" id="J9A4T8"/>
<sequence>MASDFVRRKYLNKLYEMTERNIIAYYSGWQSKPGVSGTEIRDEDTNGFMRAVHGLDRDKGLDLILHTPGGGIAATHSIIDYLQNIFKKNIRAFVPHMAMSGGTVMALSCREIFMGKHSFIGPIDPQIGGLPANGILKDFERAFEEVSDDNARMIVWGPILSKISPGFITQCENAIALSKNFTKEQLNSNMFFDDAEQNTKVAKIITALTENDSVKSHDRHLSCDEALDIGIKIKMLEEDSKLQDLVLTIHHCYVHALSNTPTFKIIENHSGGAFIKLMA</sequence>
<dbReference type="GO" id="GO:0016020">
    <property type="term" value="C:membrane"/>
    <property type="evidence" value="ECO:0007669"/>
    <property type="project" value="InterPro"/>
</dbReference>
<evidence type="ECO:0000313" key="1">
    <source>
        <dbReference type="EMBL" id="EJW21395.1"/>
    </source>
</evidence>
<dbReference type="GO" id="GO:0006508">
    <property type="term" value="P:proteolysis"/>
    <property type="evidence" value="ECO:0007669"/>
    <property type="project" value="UniProtKB-KW"/>
</dbReference>
<reference evidence="1 2" key="1">
    <citation type="journal article" date="2012" name="J. Bacteriol.">
        <title>Genome Sequence of Strain IMCC14465, Isolated from the East Sea, Belonging to the PS1 Clade of Alphaproteobacteria.</title>
        <authorList>
            <person name="Yang S.J."/>
            <person name="Kang I."/>
            <person name="Cho J.C."/>
        </authorList>
    </citation>
    <scope>NUCLEOTIDE SEQUENCE [LARGE SCALE GENOMIC DNA]</scope>
    <source>
        <strain evidence="1 2">IMCC14465</strain>
    </source>
</reference>
<dbReference type="EMBL" id="ALYF01000003">
    <property type="protein sequence ID" value="EJW21395.1"/>
    <property type="molecule type" value="Genomic_DNA"/>
</dbReference>
<dbReference type="InterPro" id="IPR002825">
    <property type="entry name" value="Pept_S49_ser-pept_pro"/>
</dbReference>
<dbReference type="PANTHER" id="PTHR35984">
    <property type="entry name" value="PERIPLASMIC SERINE PROTEASE"/>
    <property type="match status" value="1"/>
</dbReference>
<dbReference type="SUPFAM" id="SSF52096">
    <property type="entry name" value="ClpP/crotonase"/>
    <property type="match status" value="1"/>
</dbReference>
<dbReference type="Proteomes" id="UP000004836">
    <property type="component" value="Unassembled WGS sequence"/>
</dbReference>
<proteinExistence type="predicted"/>
<dbReference type="eggNOG" id="COG0616">
    <property type="taxonomic scope" value="Bacteria"/>
</dbReference>
<accession>J9A4T8</accession>
<organism evidence="1 2">
    <name type="scientific">alpha proteobacterium IMCC14465</name>
    <dbReference type="NCBI Taxonomy" id="1220535"/>
    <lineage>
        <taxon>Bacteria</taxon>
        <taxon>Pseudomonadati</taxon>
        <taxon>Pseudomonadota</taxon>
        <taxon>Alphaproteobacteria</taxon>
        <taxon>PS1 clade</taxon>
    </lineage>
</organism>
<keyword evidence="2" id="KW-1185">Reference proteome</keyword>
<dbReference type="STRING" id="1220535.IMCC14465_11910"/>
<dbReference type="GO" id="GO:0008233">
    <property type="term" value="F:peptidase activity"/>
    <property type="evidence" value="ECO:0007669"/>
    <property type="project" value="UniProtKB-KW"/>
</dbReference>
<name>J9A4T8_9PROT</name>
<dbReference type="Pfam" id="PF01972">
    <property type="entry name" value="SDH_protease"/>
    <property type="match status" value="1"/>
</dbReference>
<evidence type="ECO:0000313" key="2">
    <source>
        <dbReference type="Proteomes" id="UP000004836"/>
    </source>
</evidence>
<dbReference type="PANTHER" id="PTHR35984:SF1">
    <property type="entry name" value="PERIPLASMIC SERINE PROTEASE"/>
    <property type="match status" value="1"/>
</dbReference>
<protein>
    <submittedName>
        <fullName evidence="1">Periplasmic serine protease</fullName>
    </submittedName>
</protein>
<dbReference type="PATRIC" id="fig|1220535.3.peg.1185"/>
<keyword evidence="1" id="KW-0378">Hydrolase</keyword>